<name>A0A9D4HL89_DREPO</name>
<protein>
    <recommendedName>
        <fullName evidence="3">B box-type domain-containing protein</fullName>
    </recommendedName>
</protein>
<evidence type="ECO:0000256" key="1">
    <source>
        <dbReference type="PROSITE-ProRule" id="PRU00024"/>
    </source>
</evidence>
<dbReference type="GO" id="GO:0008270">
    <property type="term" value="F:zinc ion binding"/>
    <property type="evidence" value="ECO:0007669"/>
    <property type="project" value="UniProtKB-KW"/>
</dbReference>
<organism evidence="4 5">
    <name type="scientific">Dreissena polymorpha</name>
    <name type="common">Zebra mussel</name>
    <name type="synonym">Mytilus polymorpha</name>
    <dbReference type="NCBI Taxonomy" id="45954"/>
    <lineage>
        <taxon>Eukaryota</taxon>
        <taxon>Metazoa</taxon>
        <taxon>Spiralia</taxon>
        <taxon>Lophotrochozoa</taxon>
        <taxon>Mollusca</taxon>
        <taxon>Bivalvia</taxon>
        <taxon>Autobranchia</taxon>
        <taxon>Heteroconchia</taxon>
        <taxon>Euheterodonta</taxon>
        <taxon>Imparidentia</taxon>
        <taxon>Neoheterodontei</taxon>
        <taxon>Myida</taxon>
        <taxon>Dreissenoidea</taxon>
        <taxon>Dreissenidae</taxon>
        <taxon>Dreissena</taxon>
    </lineage>
</organism>
<feature type="domain" description="B box-type" evidence="3">
    <location>
        <begin position="6"/>
        <end position="41"/>
    </location>
</feature>
<evidence type="ECO:0000256" key="2">
    <source>
        <dbReference type="SAM" id="MobiDB-lite"/>
    </source>
</evidence>
<reference evidence="4" key="1">
    <citation type="journal article" date="2019" name="bioRxiv">
        <title>The Genome of the Zebra Mussel, Dreissena polymorpha: A Resource for Invasive Species Research.</title>
        <authorList>
            <person name="McCartney M.A."/>
            <person name="Auch B."/>
            <person name="Kono T."/>
            <person name="Mallez S."/>
            <person name="Zhang Y."/>
            <person name="Obille A."/>
            <person name="Becker A."/>
            <person name="Abrahante J.E."/>
            <person name="Garbe J."/>
            <person name="Badalamenti J.P."/>
            <person name="Herman A."/>
            <person name="Mangelson H."/>
            <person name="Liachko I."/>
            <person name="Sullivan S."/>
            <person name="Sone E.D."/>
            <person name="Koren S."/>
            <person name="Silverstein K.A.T."/>
            <person name="Beckman K.B."/>
            <person name="Gohl D.M."/>
        </authorList>
    </citation>
    <scope>NUCLEOTIDE SEQUENCE</scope>
    <source>
        <strain evidence="4">Duluth1</strain>
        <tissue evidence="4">Whole animal</tissue>
    </source>
</reference>
<proteinExistence type="predicted"/>
<dbReference type="Proteomes" id="UP000828390">
    <property type="component" value="Unassembled WGS sequence"/>
</dbReference>
<sequence>MQFWTRNTEADFYCEECSKFYCSKCVEYHNYLYKKHAILDKKNISQWPETNVRQQEQCQEHKKEKLKRKDSVRITVS</sequence>
<reference evidence="4" key="2">
    <citation type="submission" date="2020-11" db="EMBL/GenBank/DDBJ databases">
        <authorList>
            <person name="McCartney M.A."/>
            <person name="Auch B."/>
            <person name="Kono T."/>
            <person name="Mallez S."/>
            <person name="Becker A."/>
            <person name="Gohl D.M."/>
            <person name="Silverstein K.A.T."/>
            <person name="Koren S."/>
            <person name="Bechman K.B."/>
            <person name="Herman A."/>
            <person name="Abrahante J.E."/>
            <person name="Garbe J."/>
        </authorList>
    </citation>
    <scope>NUCLEOTIDE SEQUENCE</scope>
    <source>
        <strain evidence="4">Duluth1</strain>
        <tissue evidence="4">Whole animal</tissue>
    </source>
</reference>
<comment type="caution">
    <text evidence="4">The sequence shown here is derived from an EMBL/GenBank/DDBJ whole genome shotgun (WGS) entry which is preliminary data.</text>
</comment>
<dbReference type="PROSITE" id="PS50119">
    <property type="entry name" value="ZF_BBOX"/>
    <property type="match status" value="1"/>
</dbReference>
<evidence type="ECO:0000259" key="3">
    <source>
        <dbReference type="PROSITE" id="PS50119"/>
    </source>
</evidence>
<keyword evidence="1" id="KW-0863">Zinc-finger</keyword>
<evidence type="ECO:0000313" key="5">
    <source>
        <dbReference type="Proteomes" id="UP000828390"/>
    </source>
</evidence>
<dbReference type="EMBL" id="JAIWYP010000013">
    <property type="protein sequence ID" value="KAH3720651.1"/>
    <property type="molecule type" value="Genomic_DNA"/>
</dbReference>
<keyword evidence="1" id="KW-0862">Zinc</keyword>
<dbReference type="AlphaFoldDB" id="A0A9D4HL89"/>
<accession>A0A9D4HL89</accession>
<keyword evidence="5" id="KW-1185">Reference proteome</keyword>
<keyword evidence="1" id="KW-0479">Metal-binding</keyword>
<dbReference type="InterPro" id="IPR000315">
    <property type="entry name" value="Znf_B-box"/>
</dbReference>
<dbReference type="Gene3D" id="3.30.160.60">
    <property type="entry name" value="Classic Zinc Finger"/>
    <property type="match status" value="1"/>
</dbReference>
<gene>
    <name evidence="4" type="ORF">DPMN_063554</name>
</gene>
<evidence type="ECO:0000313" key="4">
    <source>
        <dbReference type="EMBL" id="KAH3720651.1"/>
    </source>
</evidence>
<feature type="region of interest" description="Disordered" evidence="2">
    <location>
        <begin position="58"/>
        <end position="77"/>
    </location>
</feature>